<keyword evidence="3" id="KW-1185">Reference proteome</keyword>
<feature type="region of interest" description="Disordered" evidence="1">
    <location>
        <begin position="194"/>
        <end position="244"/>
    </location>
</feature>
<feature type="region of interest" description="Disordered" evidence="1">
    <location>
        <begin position="1"/>
        <end position="23"/>
    </location>
</feature>
<name>A0A0G4GMN1_VITBC</name>
<dbReference type="EMBL" id="CDMY01000719">
    <property type="protein sequence ID" value="CEM31457.1"/>
    <property type="molecule type" value="Genomic_DNA"/>
</dbReference>
<dbReference type="AlphaFoldDB" id="A0A0G4GMN1"/>
<evidence type="ECO:0000256" key="1">
    <source>
        <dbReference type="SAM" id="MobiDB-lite"/>
    </source>
</evidence>
<reference evidence="2 3" key="1">
    <citation type="submission" date="2014-11" db="EMBL/GenBank/DDBJ databases">
        <authorList>
            <person name="Zhu J."/>
            <person name="Qi W."/>
            <person name="Song R."/>
        </authorList>
    </citation>
    <scope>NUCLEOTIDE SEQUENCE [LARGE SCALE GENOMIC DNA]</scope>
</reference>
<accession>A0A0G4GMN1</accession>
<evidence type="ECO:0000313" key="2">
    <source>
        <dbReference type="EMBL" id="CEM31457.1"/>
    </source>
</evidence>
<proteinExistence type="predicted"/>
<evidence type="ECO:0000313" key="3">
    <source>
        <dbReference type="Proteomes" id="UP000041254"/>
    </source>
</evidence>
<dbReference type="VEuPathDB" id="CryptoDB:Vbra_2707"/>
<feature type="compositionally biased region" description="Polar residues" evidence="1">
    <location>
        <begin position="1"/>
        <end position="16"/>
    </location>
</feature>
<dbReference type="InParanoid" id="A0A0G4GMN1"/>
<organism evidence="2 3">
    <name type="scientific">Vitrella brassicaformis (strain CCMP3155)</name>
    <dbReference type="NCBI Taxonomy" id="1169540"/>
    <lineage>
        <taxon>Eukaryota</taxon>
        <taxon>Sar</taxon>
        <taxon>Alveolata</taxon>
        <taxon>Colpodellida</taxon>
        <taxon>Vitrellaceae</taxon>
        <taxon>Vitrella</taxon>
    </lineage>
</organism>
<dbReference type="PhylomeDB" id="A0A0G4GMN1"/>
<dbReference type="Proteomes" id="UP000041254">
    <property type="component" value="Unassembled WGS sequence"/>
</dbReference>
<gene>
    <name evidence="2" type="ORF">Vbra_2707</name>
</gene>
<sequence length="244" mass="26450">MQQDDNNGAAHLQSTCGDDAPRRLREEKHRIDTLYHTIETEESTAGWALTVESPALTGGDVCMVLGHMTRGGDSLKEAADYLNGISSISHAHGGVTEQAVFTEVFKKLTEVCLTIMELGEADTCGTSDMMHHMLDMSDPEVHSLATQLHTTLAHTFGYAPNTPPPLTNTTTTTTTMTHQQQQGSATPTYQEYHLFDHDDTPNRSLSLGSRTVGGPFTLGGSEREGEGDRQNGERAGSQRDGSFL</sequence>
<protein>
    <submittedName>
        <fullName evidence="2">Uncharacterized protein</fullName>
    </submittedName>
</protein>
<feature type="compositionally biased region" description="Basic and acidic residues" evidence="1">
    <location>
        <begin position="221"/>
        <end position="232"/>
    </location>
</feature>